<dbReference type="Gene3D" id="2.40.155.10">
    <property type="entry name" value="Green fluorescent protein"/>
    <property type="match status" value="1"/>
</dbReference>
<feature type="domain" description="EGF-like" evidence="16">
    <location>
        <begin position="783"/>
        <end position="824"/>
    </location>
</feature>
<dbReference type="InterPro" id="IPR000033">
    <property type="entry name" value="LDLR_classB_rpt"/>
</dbReference>
<dbReference type="InterPro" id="IPR000742">
    <property type="entry name" value="EGF"/>
</dbReference>
<evidence type="ECO:0000256" key="14">
    <source>
        <dbReference type="SAM" id="MobiDB-lite"/>
    </source>
</evidence>
<dbReference type="PROSITE" id="PS50026">
    <property type="entry name" value="EGF_3"/>
    <property type="match status" value="6"/>
</dbReference>
<dbReference type="PROSITE" id="PS00010">
    <property type="entry name" value="ASX_HYDROXYL"/>
    <property type="match status" value="1"/>
</dbReference>
<keyword evidence="11" id="KW-0325">Glycoprotein</keyword>
<feature type="domain" description="EGF-like" evidence="16">
    <location>
        <begin position="826"/>
        <end position="867"/>
    </location>
</feature>
<dbReference type="PROSITE" id="PS01187">
    <property type="entry name" value="EGF_CA"/>
    <property type="match status" value="1"/>
</dbReference>
<proteinExistence type="predicted"/>
<keyword evidence="7" id="KW-0106">Calcium</keyword>
<evidence type="ECO:0000256" key="11">
    <source>
        <dbReference type="ARBA" id="ARBA00023180"/>
    </source>
</evidence>
<feature type="domain" description="NIDO" evidence="18">
    <location>
        <begin position="100"/>
        <end position="257"/>
    </location>
</feature>
<feature type="compositionally biased region" description="Basic and acidic residues" evidence="14">
    <location>
        <begin position="265"/>
        <end position="275"/>
    </location>
</feature>
<keyword evidence="5 15" id="KW-0732">Signal</keyword>
<dbReference type="SMART" id="SM00682">
    <property type="entry name" value="G2F"/>
    <property type="match status" value="1"/>
</dbReference>
<dbReference type="SUPFAM" id="SSF57184">
    <property type="entry name" value="Growth factor receptor domain"/>
    <property type="match status" value="2"/>
</dbReference>
<dbReference type="InterPro" id="IPR018097">
    <property type="entry name" value="EGF_Ca-bd_CS"/>
</dbReference>
<dbReference type="InterPro" id="IPR011042">
    <property type="entry name" value="6-blade_b-propeller_TolB-like"/>
</dbReference>
<dbReference type="CDD" id="cd00255">
    <property type="entry name" value="nidG2"/>
    <property type="match status" value="1"/>
</dbReference>
<dbReference type="InterPro" id="IPR000152">
    <property type="entry name" value="EGF-type_Asp/Asn_hydroxyl_site"/>
</dbReference>
<evidence type="ECO:0000256" key="12">
    <source>
        <dbReference type="PROSITE-ProRule" id="PRU00076"/>
    </source>
</evidence>
<dbReference type="STRING" id="7165.Q7Q440"/>
<evidence type="ECO:0000259" key="17">
    <source>
        <dbReference type="PROSITE" id="PS50993"/>
    </source>
</evidence>
<keyword evidence="10 12" id="KW-1015">Disulfide bond</keyword>
<evidence type="ECO:0000256" key="13">
    <source>
        <dbReference type="PROSITE-ProRule" id="PRU00461"/>
    </source>
</evidence>
<dbReference type="InterPro" id="IPR009030">
    <property type="entry name" value="Growth_fac_rcpt_cys_sf"/>
</dbReference>
<dbReference type="Pfam" id="PF07474">
    <property type="entry name" value="G2F"/>
    <property type="match status" value="1"/>
</dbReference>
<dbReference type="Gene3D" id="2.120.10.30">
    <property type="entry name" value="TolB, C-terminal domain"/>
    <property type="match status" value="1"/>
</dbReference>
<dbReference type="eggNOG" id="KOG1214">
    <property type="taxonomic scope" value="Eukaryota"/>
</dbReference>
<dbReference type="SUPFAM" id="SSF63825">
    <property type="entry name" value="YWTD domain"/>
    <property type="match status" value="1"/>
</dbReference>
<evidence type="ECO:0000256" key="7">
    <source>
        <dbReference type="ARBA" id="ARBA00022837"/>
    </source>
</evidence>
<dbReference type="Pfam" id="PF06119">
    <property type="entry name" value="NIDO"/>
    <property type="match status" value="1"/>
</dbReference>
<evidence type="ECO:0000256" key="3">
    <source>
        <dbReference type="ARBA" id="ARBA00022530"/>
    </source>
</evidence>
<evidence type="ECO:0000256" key="4">
    <source>
        <dbReference type="ARBA" id="ARBA00022536"/>
    </source>
</evidence>
<dbReference type="SMART" id="SM00179">
    <property type="entry name" value="EGF_CA"/>
    <property type="match status" value="3"/>
</dbReference>
<gene>
    <name evidence="19" type="ORF">AgaP_AGAP008193</name>
</gene>
<sequence>MSVRSEVLQGLVVYAVLLLLPSIVRAVDPRDLYSYANEASEVLPRGDEEFQYMDLDMPAYFYNEKYDRVYINTNGILSFGGELVGFLNLPFPLGNPLIAPFYANVDTTLPNDTATIVYFKSRDPTLLHRTTELVRDNFGSLLARTGGFEALQVFVATWEHVGHYSMKNEVQNSFQVAIIQGATDTFVQFLYPEEGINWIQGDTGDSGLPDVRAQAGFAAEDDRTFMLPGSGTDNVRHLTISSNINQPGVWLYHVGPLAPEGNVEQPDRQHAEPSEPRSCADGGRYKCHSAASCVNSNWGFCCQCKSGYYGNGFSCVKSDIPLRVAGKVLGNVNGEPLDTQLQSYVVMVDGRTYTAISPLEEQLGTDLQLTQILGGTIAWLFAKPLGNSMNGYQLTGGKFNHTSTLQFETGESFYITQQYTGLNVWDQLALDVHLSGQLPSIPALEKLHLDDYSVAFRRSGKDRLQAVSAHSFRVESQARNVSYTLYQDITYEGCSGNEDTIAGKDESMLKITRINLGYEPRERAVRMGMLSKMVIGDQFNPCDEANCGDNTVCVPKPDDTFDCNCKNGFTYIPYGTSNRINCVDIDECSGVNICDENAQCYNEPGGYSCRCNPGYEGNGYVCDKVVPGGYSQPTSSSYTVSTPASYGGHSYNEVDSDPTQEEPEQCEVSVGRRGVMSLRSSSTLLFDLWQRCAEFADCVEGQCQCRSGYDGDGVSYCHSLCDPESIWNGEECVKETYVEEEGIEPFCTILGCTCPTGYTLIEYAFNQICRRVELDPEEVPQEGMPPCDVENNCSPHANCEWRDSSYRHECICNPGYDGNGYTCVEKEVSCLDDEEICDIHASCTYMLNRKSVCVCNKGYEGDGRTCHLAPECAVDDDCGMNSECQQGVCVCQEGYERDLSDFCVRAGSCGGAYCAENAVCVIDPVQKIPYCHCPQGFVGDGVSQCRSIPPPCNVRNNCGLHAACVPSYRDPSSYECMCNQGFFGDGFVCTPERNCANIPSLCDPNARCESTTNGYQCICNDGFIGNGSVCNTAHRLDDGFLLISQGVANIRVPLNGGLGYPVTMAFMSIGLDRDCAEGRIYWSDIAAQQIVSAKYDGTDQKPFITKDIVSPEGVAVDWISRRLYWTDSAKDTIEVASLDNPEQRTVLISKFLVNPRGIAVDPHQTKLYWSDWNRDGPKIEWSNLDGTEREQLVGSPQVALPNSIQVSMATGELCYADAGTKKVECIDTYSRQIRTIASNLTYPFGLAVTDDLFYWTDWMTKKIESINLYGVRQKPINSPVFGNHKMYGMTAVTDKCPLFHSPCVSNNGDCPEDKICLINPRAPSGRSCKCTRNCNNDVVLDY</sequence>
<keyword evidence="3" id="KW-0272">Extracellular matrix</keyword>
<feature type="domain" description="EGF-like" evidence="16">
    <location>
        <begin position="584"/>
        <end position="623"/>
    </location>
</feature>
<feature type="domain" description="EGF-like" evidence="16">
    <location>
        <begin position="948"/>
        <end position="988"/>
    </location>
</feature>
<feature type="signal peptide" evidence="15">
    <location>
        <begin position="1"/>
        <end position="26"/>
    </location>
</feature>
<reference evidence="19" key="4">
    <citation type="journal article" date="2007" name="Genome Biol.">
        <title>Update of the Anopheles gambiae PEST genome assembly.</title>
        <authorList>
            <person name="Sharakhova M.V."/>
            <person name="Hammond M.P."/>
            <person name="Lobo N.F."/>
            <person name="Krzywinski J."/>
            <person name="Unger M.F."/>
            <person name="Hillenmeyer M.E."/>
            <person name="Bruggner R.V."/>
            <person name="Birney E."/>
            <person name="Collins F.H."/>
        </authorList>
    </citation>
    <scope>NUCLEOTIDE SEQUENCE</scope>
    <source>
        <strain evidence="19">PEST</strain>
    </source>
</reference>
<dbReference type="PROSITE" id="PS50993">
    <property type="entry name" value="NIDOGEN_G2"/>
    <property type="match status" value="1"/>
</dbReference>
<dbReference type="SUPFAM" id="SSF54511">
    <property type="entry name" value="GFP-like"/>
    <property type="match status" value="1"/>
</dbReference>
<keyword evidence="4 12" id="KW-0245">EGF-like domain</keyword>
<comment type="caution">
    <text evidence="19">The sequence shown here is derived from an EMBL/GenBank/DDBJ whole genome shotgun (WGS) entry which is preliminary data.</text>
</comment>
<feature type="domain" description="EGF-like" evidence="16">
    <location>
        <begin position="991"/>
        <end position="1031"/>
    </location>
</feature>
<dbReference type="PANTHER" id="PTHR46513:SF13">
    <property type="entry name" value="EGF-LIKE DOMAIN-CONTAINING PROTEIN"/>
    <property type="match status" value="1"/>
</dbReference>
<reference evidence="19" key="2">
    <citation type="submission" date="2002-03" db="EMBL/GenBank/DDBJ databases">
        <authorList>
            <consortium name="The Anopheles Genome Sequencing Consortium"/>
        </authorList>
    </citation>
    <scope>NUCLEOTIDE SEQUENCE</scope>
    <source>
        <strain evidence="19">PEST</strain>
    </source>
</reference>
<evidence type="ECO:0000256" key="6">
    <source>
        <dbReference type="ARBA" id="ARBA00022737"/>
    </source>
</evidence>
<comment type="caution">
    <text evidence="12">Lacks conserved residue(s) required for the propagation of feature annotation.</text>
</comment>
<evidence type="ECO:0000256" key="5">
    <source>
        <dbReference type="ARBA" id="ARBA00022729"/>
    </source>
</evidence>
<dbReference type="GO" id="GO:0007160">
    <property type="term" value="P:cell-matrix adhesion"/>
    <property type="evidence" value="ECO:0007669"/>
    <property type="project" value="InterPro"/>
</dbReference>
<comment type="subcellular location">
    <subcellularLocation>
        <location evidence="1">Secreted</location>
        <location evidence="1">Extracellular space</location>
        <location evidence="1">Extracellular matrix</location>
        <location evidence="1">Basement membrane</location>
    </subcellularLocation>
</comment>
<evidence type="ECO:0000313" key="19">
    <source>
        <dbReference type="EMBL" id="EAA12454.4"/>
    </source>
</evidence>
<dbReference type="GO" id="GO:0005604">
    <property type="term" value="C:basement membrane"/>
    <property type="evidence" value="ECO:0007669"/>
    <property type="project" value="UniProtKB-SubCell"/>
</dbReference>
<dbReference type="InterPro" id="IPR001881">
    <property type="entry name" value="EGF-like_Ca-bd_dom"/>
</dbReference>
<feature type="repeat" description="LDL-receptor class B" evidence="13">
    <location>
        <begin position="1121"/>
        <end position="1164"/>
    </location>
</feature>
<feature type="region of interest" description="Disordered" evidence="14">
    <location>
        <begin position="261"/>
        <end position="282"/>
    </location>
</feature>
<accession>Q7Q440</accession>
<dbReference type="InterPro" id="IPR003886">
    <property type="entry name" value="NIDO_dom"/>
</dbReference>
<evidence type="ECO:0000256" key="10">
    <source>
        <dbReference type="ARBA" id="ARBA00023157"/>
    </source>
</evidence>
<dbReference type="CDD" id="cd00054">
    <property type="entry name" value="EGF_CA"/>
    <property type="match status" value="1"/>
</dbReference>
<reference evidence="19" key="5">
    <citation type="submission" date="2011-05" db="EMBL/GenBank/DDBJ databases">
        <authorList>
            <consortium name="VectorBase"/>
        </authorList>
    </citation>
    <scope>NUCLEOTIDE SEQUENCE</scope>
    <source>
        <strain evidence="19">PEST</strain>
    </source>
</reference>
<dbReference type="SMART" id="SM00181">
    <property type="entry name" value="EGF"/>
    <property type="match status" value="10"/>
</dbReference>
<dbReference type="VEuPathDB" id="VectorBase:AGAMI1_012368"/>
<protein>
    <submittedName>
        <fullName evidence="19">AGAP008193-PA</fullName>
    </submittedName>
</protein>
<dbReference type="ExpressionAtlas" id="Q7Q440">
    <property type="expression patterns" value="differential"/>
</dbReference>
<dbReference type="Gene3D" id="2.10.25.10">
    <property type="entry name" value="Laminin"/>
    <property type="match status" value="6"/>
</dbReference>
<dbReference type="PaxDb" id="7165-AGAP008193-PA"/>
<dbReference type="InterPro" id="IPR009017">
    <property type="entry name" value="GFP"/>
</dbReference>
<organism evidence="19">
    <name type="scientific">Anopheles gambiae</name>
    <name type="common">African malaria mosquito</name>
    <dbReference type="NCBI Taxonomy" id="7165"/>
    <lineage>
        <taxon>Eukaryota</taxon>
        <taxon>Metazoa</taxon>
        <taxon>Ecdysozoa</taxon>
        <taxon>Arthropoda</taxon>
        <taxon>Hexapoda</taxon>
        <taxon>Insecta</taxon>
        <taxon>Pterygota</taxon>
        <taxon>Neoptera</taxon>
        <taxon>Endopterygota</taxon>
        <taxon>Diptera</taxon>
        <taxon>Nematocera</taxon>
        <taxon>Culicoidea</taxon>
        <taxon>Culicidae</taxon>
        <taxon>Anophelinae</taxon>
        <taxon>Anopheles</taxon>
    </lineage>
</organism>
<reference evidence="19" key="1">
    <citation type="journal article" date="2002" name="Science">
        <title>The genome sequence of the malaria mosquito Anopheles gambiae.</title>
        <authorList>
            <person name="Holt R.A."/>
            <person name="Subramanian G.M."/>
            <person name="Halpern A."/>
            <person name="Sutton G.G."/>
            <person name="Charlab R."/>
            <person name="Nusskern D.R."/>
            <person name="Wincker P."/>
            <person name="Clark A.G."/>
            <person name="Ribeiro J.M."/>
            <person name="Wides R."/>
            <person name="Salzberg S.L."/>
            <person name="Loftus B."/>
            <person name="Yandell M."/>
            <person name="Majoros W.H."/>
            <person name="Rusch D.B."/>
            <person name="Lai Z."/>
            <person name="Kraft C.L."/>
            <person name="Abril J.F."/>
            <person name="Anthouard V."/>
            <person name="Arensburger P."/>
            <person name="Atkinson P.W."/>
            <person name="Baden H."/>
            <person name="de Berardinis V."/>
            <person name="Baldwin D."/>
            <person name="Benes V."/>
            <person name="Biedler J."/>
            <person name="Blass C."/>
            <person name="Bolanos R."/>
            <person name="Boscus D."/>
            <person name="Barnstead M."/>
            <person name="Cai S."/>
            <person name="Center A."/>
            <person name="Chaturverdi K."/>
            <person name="Christophides G.K."/>
            <person name="Chrystal M.A."/>
            <person name="Clamp M."/>
            <person name="Cravchik A."/>
            <person name="Curwen V."/>
            <person name="Dana A."/>
            <person name="Delcher A."/>
            <person name="Dew I."/>
            <person name="Evans C.A."/>
            <person name="Flanigan M."/>
            <person name="Grundschober-Freimoser A."/>
            <person name="Friedli L."/>
            <person name="Gu Z."/>
            <person name="Guan P."/>
            <person name="Guigo R."/>
            <person name="Hillenmeyer M.E."/>
            <person name="Hladun S.L."/>
            <person name="Hogan J.R."/>
            <person name="Hong Y.S."/>
            <person name="Hoover J."/>
            <person name="Jaillon O."/>
            <person name="Ke Z."/>
            <person name="Kodira C."/>
            <person name="Kokoza E."/>
            <person name="Koutsos A."/>
            <person name="Letunic I."/>
            <person name="Levitsky A."/>
            <person name="Liang Y."/>
            <person name="Lin J.J."/>
            <person name="Lobo N.F."/>
            <person name="Lopez J.R."/>
            <person name="Malek J.A."/>
            <person name="McIntosh T.C."/>
            <person name="Meister S."/>
            <person name="Miller J."/>
            <person name="Mobarry C."/>
            <person name="Mongin E."/>
            <person name="Murphy S.D."/>
            <person name="O'Brochta D.A."/>
            <person name="Pfannkoch C."/>
            <person name="Qi R."/>
            <person name="Regier M.A."/>
            <person name="Remington K."/>
            <person name="Shao H."/>
            <person name="Sharakhova M.V."/>
            <person name="Sitter C.D."/>
            <person name="Shetty J."/>
            <person name="Smith T.J."/>
            <person name="Strong R."/>
            <person name="Sun J."/>
            <person name="Thomasova D."/>
            <person name="Ton L.Q."/>
            <person name="Topalis P."/>
            <person name="Tu Z."/>
            <person name="Unger M.F."/>
            <person name="Walenz B."/>
            <person name="Wang A."/>
            <person name="Wang J."/>
            <person name="Wang M."/>
            <person name="Wang X."/>
            <person name="Woodford K.J."/>
            <person name="Wortman J.R."/>
            <person name="Wu M."/>
            <person name="Yao A."/>
            <person name="Zdobnov E.M."/>
            <person name="Zhang H."/>
            <person name="Zhao Q."/>
            <person name="Zhao S."/>
            <person name="Zhu S.C."/>
            <person name="Zhimulev I."/>
            <person name="Coluzzi M."/>
            <person name="della Torre A."/>
            <person name="Roth C.W."/>
            <person name="Louis C."/>
            <person name="Kalush F."/>
            <person name="Mural R.J."/>
            <person name="Myers E.W."/>
            <person name="Adams M.D."/>
            <person name="Smith H.O."/>
            <person name="Broder S."/>
            <person name="Gardner M.J."/>
            <person name="Fraser C.M."/>
            <person name="Birney E."/>
            <person name="Bork P."/>
            <person name="Brey P.T."/>
            <person name="Venter J.C."/>
            <person name="Weissenbach J."/>
            <person name="Kafatos F.C."/>
            <person name="Collins F.H."/>
            <person name="Hoffman S.L."/>
        </authorList>
    </citation>
    <scope>NUCLEOTIDE SEQUENCE [LARGE SCALE GENOMIC DNA]</scope>
    <source>
        <strain evidence="19">PEST</strain>
    </source>
</reference>
<dbReference type="SMART" id="SM00539">
    <property type="entry name" value="NIDO"/>
    <property type="match status" value="1"/>
</dbReference>
<keyword evidence="8" id="KW-0084">Basement membrane</keyword>
<dbReference type="PROSITE" id="PS51220">
    <property type="entry name" value="NIDO"/>
    <property type="match status" value="1"/>
</dbReference>
<keyword evidence="2" id="KW-0964">Secreted</keyword>
<dbReference type="InterPro" id="IPR024731">
    <property type="entry name" value="NELL2-like_EGF"/>
</dbReference>
<dbReference type="GO" id="GO:0005509">
    <property type="term" value="F:calcium ion binding"/>
    <property type="evidence" value="ECO:0007669"/>
    <property type="project" value="InterPro"/>
</dbReference>
<keyword evidence="9" id="KW-0130">Cell adhesion</keyword>
<dbReference type="PhylomeDB" id="Q7Q440"/>
<dbReference type="CDD" id="cd00053">
    <property type="entry name" value="EGF"/>
    <property type="match status" value="1"/>
</dbReference>
<dbReference type="SMART" id="SM00135">
    <property type="entry name" value="LY"/>
    <property type="match status" value="4"/>
</dbReference>
<dbReference type="PROSITE" id="PS51120">
    <property type="entry name" value="LDLRB"/>
    <property type="match status" value="3"/>
</dbReference>
<feature type="domain" description="Nidogen G2 beta-barrel" evidence="17">
    <location>
        <begin position="320"/>
        <end position="543"/>
    </location>
</feature>
<dbReference type="FunFam" id="2.120.10.30:FF:000241">
    <property type="entry name" value="Low-density lipoprotein receptor-related protein 6"/>
    <property type="match status" value="1"/>
</dbReference>
<dbReference type="PROSITE" id="PS01186">
    <property type="entry name" value="EGF_2"/>
    <property type="match status" value="5"/>
</dbReference>
<dbReference type="InterPro" id="IPR050778">
    <property type="entry name" value="Cueball_EGF_LRP_Nidogen"/>
</dbReference>
<evidence type="ECO:0000256" key="1">
    <source>
        <dbReference type="ARBA" id="ARBA00004302"/>
    </source>
</evidence>
<dbReference type="Pfam" id="PF00058">
    <property type="entry name" value="Ldl_recept_b"/>
    <property type="match status" value="2"/>
</dbReference>
<feature type="repeat" description="LDL-receptor class B" evidence="13">
    <location>
        <begin position="1078"/>
        <end position="1120"/>
    </location>
</feature>
<dbReference type="PANTHER" id="PTHR46513">
    <property type="entry name" value="VITELLOGENIN RECEPTOR-LIKE PROTEIN-RELATED-RELATED"/>
    <property type="match status" value="1"/>
</dbReference>
<keyword evidence="6" id="KW-0677">Repeat</keyword>
<dbReference type="Pfam" id="PF12947">
    <property type="entry name" value="EGF_3"/>
    <property type="match status" value="3"/>
</dbReference>
<feature type="domain" description="EGF-like" evidence="16">
    <location>
        <begin position="905"/>
        <end position="946"/>
    </location>
</feature>
<evidence type="ECO:0000259" key="18">
    <source>
        <dbReference type="PROSITE" id="PS51220"/>
    </source>
</evidence>
<name>Q7Q440_ANOGA</name>
<reference evidence="19" key="3">
    <citation type="journal article" date="2004" name="Trends Parasitol.">
        <title>The Anopheles gambiae genome: an update.</title>
        <authorList>
            <person name="Mongin E."/>
            <person name="Louis C."/>
            <person name="Holt R.A."/>
            <person name="Birney E."/>
            <person name="Collins F.H."/>
        </authorList>
    </citation>
    <scope>NUCLEOTIDE SEQUENCE</scope>
    <source>
        <strain evidence="19">PEST</strain>
    </source>
</reference>
<dbReference type="HOGENOM" id="CLU_003163_1_0_1"/>
<evidence type="ECO:0000256" key="9">
    <source>
        <dbReference type="ARBA" id="ARBA00022889"/>
    </source>
</evidence>
<evidence type="ECO:0000259" key="16">
    <source>
        <dbReference type="PROSITE" id="PS50026"/>
    </source>
</evidence>
<evidence type="ECO:0000256" key="2">
    <source>
        <dbReference type="ARBA" id="ARBA00022525"/>
    </source>
</evidence>
<feature type="repeat" description="LDL-receptor class B" evidence="13">
    <location>
        <begin position="1165"/>
        <end position="1210"/>
    </location>
</feature>
<dbReference type="FunFam" id="2.10.25.10:FF:000038">
    <property type="entry name" value="Fibrillin 2"/>
    <property type="match status" value="1"/>
</dbReference>
<feature type="chain" id="PRO_5004289894" evidence="15">
    <location>
        <begin position="27"/>
        <end position="1342"/>
    </location>
</feature>
<feature type="disulfide bond" evidence="12">
    <location>
        <begin position="793"/>
        <end position="810"/>
    </location>
</feature>
<dbReference type="EMBL" id="AAAB01008964">
    <property type="protein sequence ID" value="EAA12454.4"/>
    <property type="molecule type" value="Genomic_DNA"/>
</dbReference>
<feature type="disulfide bond" evidence="12">
    <location>
        <begin position="914"/>
        <end position="931"/>
    </location>
</feature>
<evidence type="ECO:0000256" key="8">
    <source>
        <dbReference type="ARBA" id="ARBA00022869"/>
    </source>
</evidence>
<evidence type="ECO:0000256" key="15">
    <source>
        <dbReference type="SAM" id="SignalP"/>
    </source>
</evidence>
<dbReference type="InterPro" id="IPR006605">
    <property type="entry name" value="G2_nidogen/fibulin_G2F"/>
</dbReference>
<dbReference type="VEuPathDB" id="VectorBase:AGAP008193"/>